<name>A0A392MU08_9FABA</name>
<protein>
    <submittedName>
        <fullName evidence="1">Uncharacterized protein</fullName>
    </submittedName>
</protein>
<gene>
    <name evidence="1" type="ORF">A2U01_0011365</name>
</gene>
<proteinExistence type="predicted"/>
<evidence type="ECO:0000313" key="1">
    <source>
        <dbReference type="EMBL" id="MCH90449.1"/>
    </source>
</evidence>
<keyword evidence="2" id="KW-1185">Reference proteome</keyword>
<evidence type="ECO:0000313" key="2">
    <source>
        <dbReference type="Proteomes" id="UP000265520"/>
    </source>
</evidence>
<accession>A0A392MU08</accession>
<dbReference type="AlphaFoldDB" id="A0A392MU08"/>
<reference evidence="1 2" key="1">
    <citation type="journal article" date="2018" name="Front. Plant Sci.">
        <title>Red Clover (Trifolium pratense) and Zigzag Clover (T. medium) - A Picture of Genomic Similarities and Differences.</title>
        <authorList>
            <person name="Dluhosova J."/>
            <person name="Istvanek J."/>
            <person name="Nedelnik J."/>
            <person name="Repkova J."/>
        </authorList>
    </citation>
    <scope>NUCLEOTIDE SEQUENCE [LARGE SCALE GENOMIC DNA]</scope>
    <source>
        <strain evidence="2">cv. 10/8</strain>
        <tissue evidence="1">Leaf</tissue>
    </source>
</reference>
<dbReference type="Proteomes" id="UP000265520">
    <property type="component" value="Unassembled WGS sequence"/>
</dbReference>
<dbReference type="EMBL" id="LXQA010018320">
    <property type="protein sequence ID" value="MCH90449.1"/>
    <property type="molecule type" value="Genomic_DNA"/>
</dbReference>
<comment type="caution">
    <text evidence="1">The sequence shown here is derived from an EMBL/GenBank/DDBJ whole genome shotgun (WGS) entry which is preliminary data.</text>
</comment>
<sequence length="90" mass="10378">MRNKKLWDTVQETSQQVVHRALGDCAHSADLTKPHRRNLLQFALGQWQPPPTGMCARDNYEILLWRILFVSVLDVPLEAEAWSLRLLRAG</sequence>
<organism evidence="1 2">
    <name type="scientific">Trifolium medium</name>
    <dbReference type="NCBI Taxonomy" id="97028"/>
    <lineage>
        <taxon>Eukaryota</taxon>
        <taxon>Viridiplantae</taxon>
        <taxon>Streptophyta</taxon>
        <taxon>Embryophyta</taxon>
        <taxon>Tracheophyta</taxon>
        <taxon>Spermatophyta</taxon>
        <taxon>Magnoliopsida</taxon>
        <taxon>eudicotyledons</taxon>
        <taxon>Gunneridae</taxon>
        <taxon>Pentapetalae</taxon>
        <taxon>rosids</taxon>
        <taxon>fabids</taxon>
        <taxon>Fabales</taxon>
        <taxon>Fabaceae</taxon>
        <taxon>Papilionoideae</taxon>
        <taxon>50 kb inversion clade</taxon>
        <taxon>NPAAA clade</taxon>
        <taxon>Hologalegina</taxon>
        <taxon>IRL clade</taxon>
        <taxon>Trifolieae</taxon>
        <taxon>Trifolium</taxon>
    </lineage>
</organism>